<dbReference type="GO" id="GO:0016810">
    <property type="term" value="F:hydrolase activity, acting on carbon-nitrogen (but not peptide) bonds"/>
    <property type="evidence" value="ECO:0007669"/>
    <property type="project" value="InterPro"/>
</dbReference>
<proteinExistence type="predicted"/>
<dbReference type="Gene3D" id="2.30.40.10">
    <property type="entry name" value="Urease, subunit C, domain 1"/>
    <property type="match status" value="1"/>
</dbReference>
<organism evidence="2">
    <name type="scientific">marine metagenome</name>
    <dbReference type="NCBI Taxonomy" id="408172"/>
    <lineage>
        <taxon>unclassified sequences</taxon>
        <taxon>metagenomes</taxon>
        <taxon>ecological metagenomes</taxon>
    </lineage>
</organism>
<sequence length="433" mass="47569">MANTLFTNVNVFDGTSPVLYPAEVLVQGNRIKEVARGEGKQLQRDGVEEVDCGGATLMPGLINTHCHMTYINAPGVPETCAVPIEEHVLISSYNAKLMLDMGFTAVIGAAAAKARLDIVIRNEIDAGRLQGPRMLACSPELTVTGGLADDSKIDSGDMKYIRDMPSISIVGDSPDEFRKIVRTMIREGADVIKFNNSGDSFCFPRCSAEINPMTDEEVRTIVETTKNMGKRLSAHAHADSGVRQCIEHEVELIYHASFANDETIEMLEKVKDKHWVTPAIAARYNTTYEAGDWGITTDVAEAIGNKRELEAGCEAMAKMHKAGIKVLPFGDYGFAWIPIGTDSRDFEHFVNLMGFEPWEVLRAATAYGGEAFMGDKMGEIKEGFLSDIIIIDGDPLADITLFQDRNNILAIMKDGQFHKPFQGRAAQEQRQVA</sequence>
<dbReference type="PANTHER" id="PTHR43135">
    <property type="entry name" value="ALPHA-D-RIBOSE 1-METHYLPHOSPHONATE 5-TRIPHOSPHATE DIPHOSPHATASE"/>
    <property type="match status" value="1"/>
</dbReference>
<dbReference type="SUPFAM" id="SSF51338">
    <property type="entry name" value="Composite domain of metallo-dependent hydrolases"/>
    <property type="match status" value="1"/>
</dbReference>
<dbReference type="SUPFAM" id="SSF51556">
    <property type="entry name" value="Metallo-dependent hydrolases"/>
    <property type="match status" value="1"/>
</dbReference>
<dbReference type="Pfam" id="PF01979">
    <property type="entry name" value="Amidohydro_1"/>
    <property type="match status" value="1"/>
</dbReference>
<dbReference type="EMBL" id="UINC01001759">
    <property type="protein sequence ID" value="SUZ88193.1"/>
    <property type="molecule type" value="Genomic_DNA"/>
</dbReference>
<evidence type="ECO:0000313" key="2">
    <source>
        <dbReference type="EMBL" id="SUZ88193.1"/>
    </source>
</evidence>
<name>A0A381RG71_9ZZZZ</name>
<reference evidence="2" key="1">
    <citation type="submission" date="2018-05" db="EMBL/GenBank/DDBJ databases">
        <authorList>
            <person name="Lanie J.A."/>
            <person name="Ng W.-L."/>
            <person name="Kazmierczak K.M."/>
            <person name="Andrzejewski T.M."/>
            <person name="Davidsen T.M."/>
            <person name="Wayne K.J."/>
            <person name="Tettelin H."/>
            <person name="Glass J.I."/>
            <person name="Rusch D."/>
            <person name="Podicherti R."/>
            <person name="Tsui H.-C.T."/>
            <person name="Winkler M.E."/>
        </authorList>
    </citation>
    <scope>NUCLEOTIDE SEQUENCE</scope>
</reference>
<evidence type="ECO:0000259" key="1">
    <source>
        <dbReference type="Pfam" id="PF01979"/>
    </source>
</evidence>
<dbReference type="InterPro" id="IPR057744">
    <property type="entry name" value="OTAase-like"/>
</dbReference>
<dbReference type="InterPro" id="IPR011059">
    <property type="entry name" value="Metal-dep_hydrolase_composite"/>
</dbReference>
<dbReference type="InterPro" id="IPR051781">
    <property type="entry name" value="Metallo-dep_Hydrolase"/>
</dbReference>
<accession>A0A381RG71</accession>
<feature type="domain" description="Amidohydrolase-related" evidence="1">
    <location>
        <begin position="56"/>
        <end position="416"/>
    </location>
</feature>
<gene>
    <name evidence="2" type="ORF">METZ01_LOCUS41047</name>
</gene>
<dbReference type="AlphaFoldDB" id="A0A381RG71"/>
<dbReference type="Gene3D" id="3.20.20.140">
    <property type="entry name" value="Metal-dependent hydrolases"/>
    <property type="match status" value="1"/>
</dbReference>
<dbReference type="CDD" id="cd01299">
    <property type="entry name" value="Met_dep_hydrolase_A"/>
    <property type="match status" value="1"/>
</dbReference>
<dbReference type="InterPro" id="IPR006680">
    <property type="entry name" value="Amidohydro-rel"/>
</dbReference>
<protein>
    <recommendedName>
        <fullName evidence="1">Amidohydrolase-related domain-containing protein</fullName>
    </recommendedName>
</protein>
<dbReference type="InterPro" id="IPR032466">
    <property type="entry name" value="Metal_Hydrolase"/>
</dbReference>
<dbReference type="PANTHER" id="PTHR43135:SF3">
    <property type="entry name" value="ALPHA-D-RIBOSE 1-METHYLPHOSPHONATE 5-TRIPHOSPHATE DIPHOSPHATASE"/>
    <property type="match status" value="1"/>
</dbReference>